<dbReference type="PANTHER" id="PTHR37426">
    <property type="entry name" value="RIBOSOMAL RNA LARGE SUBUNIT METHYLTRANSFERASE J"/>
    <property type="match status" value="1"/>
</dbReference>
<keyword evidence="1" id="KW-0694">RNA-binding</keyword>
<comment type="catalytic activity">
    <reaction evidence="1">
        <text>adenosine(2030) in 23S rRNA + S-adenosyl-L-methionine = N(6)-methyladenosine(2030) in 23S rRNA + S-adenosyl-L-homocysteine + H(+)</text>
        <dbReference type="Rhea" id="RHEA:43736"/>
        <dbReference type="Rhea" id="RHEA-COMP:10668"/>
        <dbReference type="Rhea" id="RHEA-COMP:10669"/>
        <dbReference type="ChEBI" id="CHEBI:15378"/>
        <dbReference type="ChEBI" id="CHEBI:57856"/>
        <dbReference type="ChEBI" id="CHEBI:59789"/>
        <dbReference type="ChEBI" id="CHEBI:74411"/>
        <dbReference type="ChEBI" id="CHEBI:74449"/>
        <dbReference type="EC" id="2.1.1.266"/>
    </reaction>
</comment>
<dbReference type="GO" id="GO:0003723">
    <property type="term" value="F:RNA binding"/>
    <property type="evidence" value="ECO:0007669"/>
    <property type="project" value="UniProtKB-UniRule"/>
</dbReference>
<keyword evidence="1" id="KW-0489">Methyltransferase</keyword>
<feature type="binding site" evidence="1">
    <location>
        <position position="18"/>
    </location>
    <ligand>
        <name>S-adenosyl-L-methionine</name>
        <dbReference type="ChEBI" id="CHEBI:59789"/>
    </ligand>
</feature>
<evidence type="ECO:0000313" key="3">
    <source>
        <dbReference type="Proteomes" id="UP000054363"/>
    </source>
</evidence>
<dbReference type="Proteomes" id="UP000054363">
    <property type="component" value="Unassembled WGS sequence"/>
</dbReference>
<name>A0A094IXF9_9GAMM</name>
<feature type="binding site" evidence="1">
    <location>
        <position position="41"/>
    </location>
    <ligand>
        <name>S-adenosyl-L-methionine</name>
        <dbReference type="ChEBI" id="CHEBI:59789"/>
    </ligand>
</feature>
<protein>
    <recommendedName>
        <fullName evidence="1">Ribosomal RNA large subunit methyltransferase J</fullName>
        <ecNumber evidence="1">2.1.1.266</ecNumber>
    </recommendedName>
    <alternativeName>
        <fullName evidence="1">23S rRNA (adenine(2030)-N6)-methyltransferase</fullName>
    </alternativeName>
    <alternativeName>
        <fullName evidence="1">23S rRNA m6A2030 methyltransferase</fullName>
    </alternativeName>
</protein>
<dbReference type="Pfam" id="PF04378">
    <property type="entry name" value="RsmJ"/>
    <property type="match status" value="1"/>
</dbReference>
<dbReference type="AlphaFoldDB" id="A0A094IXF9"/>
<dbReference type="InterPro" id="IPR007473">
    <property type="entry name" value="RlmJ"/>
</dbReference>
<dbReference type="eggNOG" id="COG2961">
    <property type="taxonomic scope" value="Bacteria"/>
</dbReference>
<dbReference type="InterPro" id="IPR029063">
    <property type="entry name" value="SAM-dependent_MTases_sf"/>
</dbReference>
<evidence type="ECO:0000256" key="1">
    <source>
        <dbReference type="HAMAP-Rule" id="MF_00934"/>
    </source>
</evidence>
<dbReference type="Gene3D" id="3.40.50.150">
    <property type="entry name" value="Vaccinia Virus protein VP39"/>
    <property type="match status" value="1"/>
</dbReference>
<feature type="binding site" evidence="1">
    <location>
        <begin position="147"/>
        <end position="148"/>
    </location>
    <ligand>
        <name>S-adenosyl-L-methionine</name>
        <dbReference type="ChEBI" id="CHEBI:59789"/>
    </ligand>
</feature>
<keyword evidence="1" id="KW-0808">Transferase</keyword>
<dbReference type="HAMAP" id="MF_00934">
    <property type="entry name" value="23SrRNA_methyltr_J"/>
    <property type="match status" value="1"/>
</dbReference>
<dbReference type="EC" id="2.1.1.266" evidence="1"/>
<feature type="active site" description="Proton acceptor" evidence="1">
    <location>
        <position position="168"/>
    </location>
</feature>
<comment type="caution">
    <text evidence="2">The sequence shown here is derived from an EMBL/GenBank/DDBJ whole genome shotgun (WGS) entry which is preliminary data.</text>
</comment>
<comment type="function">
    <text evidence="1">Specifically methylates the adenine in position 2030 of 23S rRNA.</text>
</comment>
<sequence>MNYRHSYHAGNFADVLKHSLQMICLDYLRQKDKPFWVLDTHAGIGMYDLRGEQASKTAEWEQGIARLLDAENPPAALSAYLDCVRVLNPDGELRWYPGSPWLSARQLRSQDSLVLCELHPEDGGLLEQNVRRDFRSAGSVKVMTETDGYGAVKALLPPPAKRGLVLIDPPFEQRDEFIQASTALGQGLQRWANGTYAVWYPIKDPLNVGVFHKHAVRLAGADKVLAVDLMIRAPHDRTRLNGCGMFFINPPYGLLQQLTEVMEFLTPLLAQGEGAEWRATWPA</sequence>
<dbReference type="PANTHER" id="PTHR37426:SF1">
    <property type="entry name" value="RIBOSOMAL RNA LARGE SUBUNIT METHYLTRANSFERASE J"/>
    <property type="match status" value="1"/>
</dbReference>
<feature type="binding site" evidence="1">
    <location>
        <position position="117"/>
    </location>
    <ligand>
        <name>S-adenosyl-L-methionine</name>
        <dbReference type="ChEBI" id="CHEBI:59789"/>
    </ligand>
</feature>
<dbReference type="RefSeq" id="WP_034775784.1">
    <property type="nucleotide sequence ID" value="NZ_JPER01000004.1"/>
</dbReference>
<gene>
    <name evidence="1" type="primary">rlmJ</name>
    <name evidence="2" type="ORF">IDSA_08345</name>
</gene>
<feature type="site" description="Interaction with substrate rRNA" evidence="1">
    <location>
        <position position="3"/>
    </location>
</feature>
<feature type="binding site" evidence="1">
    <location>
        <position position="99"/>
    </location>
    <ligand>
        <name>S-adenosyl-L-methionine</name>
        <dbReference type="ChEBI" id="CHEBI:59789"/>
    </ligand>
</feature>
<keyword evidence="1" id="KW-0949">S-adenosyl-L-methionine</keyword>
<proteinExistence type="inferred from homology"/>
<accession>A0A094IXF9</accession>
<evidence type="ECO:0000313" key="2">
    <source>
        <dbReference type="EMBL" id="KFZ30539.1"/>
    </source>
</evidence>
<feature type="binding site" evidence="1">
    <location>
        <position position="168"/>
    </location>
    <ligand>
        <name>S-adenosyl-L-methionine</name>
        <dbReference type="ChEBI" id="CHEBI:59789"/>
    </ligand>
</feature>
<dbReference type="GO" id="GO:0005829">
    <property type="term" value="C:cytosol"/>
    <property type="evidence" value="ECO:0007669"/>
    <property type="project" value="TreeGrafter"/>
</dbReference>
<reference evidence="2 3" key="1">
    <citation type="submission" date="2014-06" db="EMBL/GenBank/DDBJ databases">
        <title>The draft genome sequence of Idiomarina salinarum ISL-52.</title>
        <authorList>
            <person name="Du J."/>
            <person name="Shao Z."/>
        </authorList>
    </citation>
    <scope>NUCLEOTIDE SEQUENCE [LARGE SCALE GENOMIC DNA]</scope>
    <source>
        <strain evidence="2 3">ISL-52</strain>
    </source>
</reference>
<keyword evidence="3" id="KW-1185">Reference proteome</keyword>
<keyword evidence="1" id="KW-0698">rRNA processing</keyword>
<dbReference type="SUPFAM" id="SSF53335">
    <property type="entry name" value="S-adenosyl-L-methionine-dependent methyltransferases"/>
    <property type="match status" value="1"/>
</dbReference>
<dbReference type="GO" id="GO:0070475">
    <property type="term" value="P:rRNA base methylation"/>
    <property type="evidence" value="ECO:0007669"/>
    <property type="project" value="UniProtKB-UniRule"/>
</dbReference>
<dbReference type="EMBL" id="JPER01000004">
    <property type="protein sequence ID" value="KFZ30539.1"/>
    <property type="molecule type" value="Genomic_DNA"/>
</dbReference>
<organism evidence="2 3">
    <name type="scientific">Pseudidiomarina salinarum</name>
    <dbReference type="NCBI Taxonomy" id="435908"/>
    <lineage>
        <taxon>Bacteria</taxon>
        <taxon>Pseudomonadati</taxon>
        <taxon>Pseudomonadota</taxon>
        <taxon>Gammaproteobacteria</taxon>
        <taxon>Alteromonadales</taxon>
        <taxon>Idiomarinaceae</taxon>
        <taxon>Pseudidiomarina</taxon>
    </lineage>
</organism>
<dbReference type="STRING" id="435908.IDSA_08345"/>
<comment type="similarity">
    <text evidence="1">Belongs to the RlmJ family.</text>
</comment>
<comment type="subunit">
    <text evidence="1">Monomer.</text>
</comment>
<dbReference type="GO" id="GO:0036307">
    <property type="term" value="F:23S rRNA (adenine(2030)-N(6))-methyltransferase activity"/>
    <property type="evidence" value="ECO:0007669"/>
    <property type="project" value="UniProtKB-UniRule"/>
</dbReference>
<dbReference type="OrthoDB" id="9791274at2"/>